<protein>
    <submittedName>
        <fullName evidence="1">Uncharacterized protein</fullName>
    </submittedName>
</protein>
<accession>A0ACD5WAK2</accession>
<proteinExistence type="predicted"/>
<evidence type="ECO:0000313" key="2">
    <source>
        <dbReference type="Proteomes" id="UP001732700"/>
    </source>
</evidence>
<organism evidence="1 2">
    <name type="scientific">Avena sativa</name>
    <name type="common">Oat</name>
    <dbReference type="NCBI Taxonomy" id="4498"/>
    <lineage>
        <taxon>Eukaryota</taxon>
        <taxon>Viridiplantae</taxon>
        <taxon>Streptophyta</taxon>
        <taxon>Embryophyta</taxon>
        <taxon>Tracheophyta</taxon>
        <taxon>Spermatophyta</taxon>
        <taxon>Magnoliopsida</taxon>
        <taxon>Liliopsida</taxon>
        <taxon>Poales</taxon>
        <taxon>Poaceae</taxon>
        <taxon>BOP clade</taxon>
        <taxon>Pooideae</taxon>
        <taxon>Poodae</taxon>
        <taxon>Poeae</taxon>
        <taxon>Poeae Chloroplast Group 1 (Aveneae type)</taxon>
        <taxon>Aveninae</taxon>
        <taxon>Avena</taxon>
    </lineage>
</organism>
<evidence type="ECO:0000313" key="1">
    <source>
        <dbReference type="EnsemblPlants" id="AVESA.00010b.r2.4AG0604420.1.CDS.1"/>
    </source>
</evidence>
<keyword evidence="2" id="KW-1185">Reference proteome</keyword>
<name>A0ACD5WAK2_AVESA</name>
<dbReference type="EnsemblPlants" id="AVESA.00010b.r2.4AG0604420.1">
    <property type="protein sequence ID" value="AVESA.00010b.r2.4AG0604420.1.CDS.1"/>
    <property type="gene ID" value="AVESA.00010b.r2.4AG0604420"/>
</dbReference>
<dbReference type="Proteomes" id="UP001732700">
    <property type="component" value="Chromosome 4A"/>
</dbReference>
<reference evidence="1" key="1">
    <citation type="submission" date="2021-05" db="EMBL/GenBank/DDBJ databases">
        <authorList>
            <person name="Scholz U."/>
            <person name="Mascher M."/>
            <person name="Fiebig A."/>
        </authorList>
    </citation>
    <scope>NUCLEOTIDE SEQUENCE [LARGE SCALE GENOMIC DNA]</scope>
</reference>
<reference evidence="1" key="2">
    <citation type="submission" date="2025-09" db="UniProtKB">
        <authorList>
            <consortium name="EnsemblPlants"/>
        </authorList>
    </citation>
    <scope>IDENTIFICATION</scope>
</reference>
<sequence length="102" mass="10706">MAPSASMLFLSYHQLHHHGPAVAPEAEPDAPREGGAGAGGFRFSFRNVFSSAALTPQPRRDAAPEARQRGLRAGGDQEEKAAAAAALGSKFEEAVELSCWSS</sequence>